<dbReference type="InterPro" id="IPR001138">
    <property type="entry name" value="Zn2Cys6_DnaBD"/>
</dbReference>
<evidence type="ECO:0000256" key="1">
    <source>
        <dbReference type="ARBA" id="ARBA00004123"/>
    </source>
</evidence>
<dbReference type="PANTHER" id="PTHR37534">
    <property type="entry name" value="TRANSCRIPTIONAL ACTIVATOR PROTEIN UGA3"/>
    <property type="match status" value="1"/>
</dbReference>
<dbReference type="Proteomes" id="UP000297299">
    <property type="component" value="Unassembled WGS sequence"/>
</dbReference>
<dbReference type="GO" id="GO:0000981">
    <property type="term" value="F:DNA-binding transcription factor activity, RNA polymerase II-specific"/>
    <property type="evidence" value="ECO:0007669"/>
    <property type="project" value="InterPro"/>
</dbReference>
<dbReference type="AlphaFoldDB" id="A0A4Y8DAJ4"/>
<dbReference type="GO" id="GO:0000976">
    <property type="term" value="F:transcription cis-regulatory region binding"/>
    <property type="evidence" value="ECO:0007669"/>
    <property type="project" value="TreeGrafter"/>
</dbReference>
<dbReference type="GO" id="GO:0008270">
    <property type="term" value="F:zinc ion binding"/>
    <property type="evidence" value="ECO:0007669"/>
    <property type="project" value="InterPro"/>
</dbReference>
<dbReference type="InterPro" id="IPR021858">
    <property type="entry name" value="Fun_TF"/>
</dbReference>
<comment type="caution">
    <text evidence="3">The sequence shown here is derived from an EMBL/GenBank/DDBJ whole genome shotgun (WGS) entry which is preliminary data.</text>
</comment>
<dbReference type="Pfam" id="PF11951">
    <property type="entry name" value="Fungal_trans_2"/>
    <property type="match status" value="1"/>
</dbReference>
<keyword evidence="2" id="KW-0539">Nucleus</keyword>
<keyword evidence="4" id="KW-1185">Reference proteome</keyword>
<organism evidence="3 4">
    <name type="scientific">Botryotinia calthae</name>
    <dbReference type="NCBI Taxonomy" id="38488"/>
    <lineage>
        <taxon>Eukaryota</taxon>
        <taxon>Fungi</taxon>
        <taxon>Dikarya</taxon>
        <taxon>Ascomycota</taxon>
        <taxon>Pezizomycotina</taxon>
        <taxon>Leotiomycetes</taxon>
        <taxon>Helotiales</taxon>
        <taxon>Sclerotiniaceae</taxon>
        <taxon>Botryotinia</taxon>
    </lineage>
</organism>
<proteinExistence type="predicted"/>
<gene>
    <name evidence="3" type="ORF">BOTCAL_0079g00270</name>
</gene>
<sequence length="631" mass="72484">MQVLHRANLPELICLRVQEEDAGNVEIVVQVKCDEQKPICGQCKRLNHYCDWKPKINIKNETNKIIRRETAVCFNSSLVWNPSASVTPPESNQPKEQDTLPPFHELSNEVLREKKASYYKPGIFGSILIPEFYEALPEYLTSSSSPKIFGTNRHPSAQQDHSTFPSYVILTKFEDYSDNHNQSEHPDSRKDSFASALSPSELSTTFVDREKDSYLLEHYRNVLARQICWLAEQVSGPDIFERYSTNYPPLYLAILALYSLSLSRSNQTPSLEALNRYDMVIAAMSSSVKNEEDAHCDGTLFTHYLLLLFDVAATGNYEFNLWEHHSSQILRILQLRQQAYGEEPHGFIIIYTLYIDMYALLTTTGTGSFSKTVIEQNMLPAPEDALTNRWLNMIFIPEEFLQMPDLLRMNRELAMIALEMARMGRRLKSEEKDLSMLRLEVNIYRCRSMEHLQGLLAKFRDTWSTFLETKTPEASWLREFAELPSGLFTCRTHANLLYRACKIYYNTSMYQGQSLIRTAEVEEELSSCAREIVLITKMMMDLGCLGSRFVVFPIFMAGMVSQVKEEKYSALDVLRRLEETSFGSNTRITRELLASIIEKQNIAIAETGNQLCVNWFEELDACGKQLIIMGL</sequence>
<dbReference type="EMBL" id="PHWZ01000079">
    <property type="protein sequence ID" value="TEY73369.1"/>
    <property type="molecule type" value="Genomic_DNA"/>
</dbReference>
<dbReference type="CDD" id="cd00067">
    <property type="entry name" value="GAL4"/>
    <property type="match status" value="1"/>
</dbReference>
<dbReference type="OrthoDB" id="3598904at2759"/>
<dbReference type="InterPro" id="IPR036864">
    <property type="entry name" value="Zn2-C6_fun-type_DNA-bd_sf"/>
</dbReference>
<reference evidence="3 4" key="1">
    <citation type="submission" date="2017-11" db="EMBL/GenBank/DDBJ databases">
        <title>Comparative genomics of Botrytis spp.</title>
        <authorList>
            <person name="Valero-Jimenez C.A."/>
            <person name="Tapia P."/>
            <person name="Veloso J."/>
            <person name="Silva-Moreno E."/>
            <person name="Staats M."/>
            <person name="Valdes J.H."/>
            <person name="Van Kan J.A.L."/>
        </authorList>
    </citation>
    <scope>NUCLEOTIDE SEQUENCE [LARGE SCALE GENOMIC DNA]</scope>
    <source>
        <strain evidence="3 4">MUCL2830</strain>
    </source>
</reference>
<dbReference type="GO" id="GO:0045944">
    <property type="term" value="P:positive regulation of transcription by RNA polymerase II"/>
    <property type="evidence" value="ECO:0007669"/>
    <property type="project" value="TreeGrafter"/>
</dbReference>
<evidence type="ECO:0000256" key="2">
    <source>
        <dbReference type="ARBA" id="ARBA00023242"/>
    </source>
</evidence>
<dbReference type="PANTHER" id="PTHR37534:SF49">
    <property type="entry name" value="LYSINE BIOSYNTHESIS REGULATORY PROTEIN LYS14"/>
    <property type="match status" value="1"/>
</dbReference>
<dbReference type="STRING" id="38488.A0A4Y8DAJ4"/>
<dbReference type="SUPFAM" id="SSF57701">
    <property type="entry name" value="Zn2/Cys6 DNA-binding domain"/>
    <property type="match status" value="1"/>
</dbReference>
<evidence type="ECO:0000313" key="4">
    <source>
        <dbReference type="Proteomes" id="UP000297299"/>
    </source>
</evidence>
<evidence type="ECO:0008006" key="5">
    <source>
        <dbReference type="Google" id="ProtNLM"/>
    </source>
</evidence>
<evidence type="ECO:0000313" key="3">
    <source>
        <dbReference type="EMBL" id="TEY73369.1"/>
    </source>
</evidence>
<comment type="subcellular location">
    <subcellularLocation>
        <location evidence="1">Nucleus</location>
    </subcellularLocation>
</comment>
<name>A0A4Y8DAJ4_9HELO</name>
<dbReference type="GO" id="GO:0005634">
    <property type="term" value="C:nucleus"/>
    <property type="evidence" value="ECO:0007669"/>
    <property type="project" value="UniProtKB-SubCell"/>
</dbReference>
<accession>A0A4Y8DAJ4</accession>
<protein>
    <recommendedName>
        <fullName evidence="5">Zn(2)-C6 fungal-type domain-containing protein</fullName>
    </recommendedName>
</protein>